<evidence type="ECO:0000313" key="2">
    <source>
        <dbReference type="Proteomes" id="UP001148018"/>
    </source>
</evidence>
<dbReference type="EMBL" id="JANIIK010000034">
    <property type="protein sequence ID" value="KAJ3614435.1"/>
    <property type="molecule type" value="Genomic_DNA"/>
</dbReference>
<dbReference type="AlphaFoldDB" id="A0A9Q0EYQ9"/>
<sequence>MRLFAVPARRTVHSCAYDHKQTPTLSNLHDMLCWHQNKHPDVAMVVAGDLNRERIQGKSDHAAISLLLEYKERIAHETVVTRNVKRWSDQLEATLQDAQMFLSSFSHVSEFTDVTGFIATLADTIVPALPKTLVDCCFVSGLVSGKMEEYKTTKRSKGRSEESTGTVWSHRWSSVTPGAYGRGYGL</sequence>
<dbReference type="Proteomes" id="UP001148018">
    <property type="component" value="Unassembled WGS sequence"/>
</dbReference>
<evidence type="ECO:0000313" key="1">
    <source>
        <dbReference type="EMBL" id="KAJ3614435.1"/>
    </source>
</evidence>
<protein>
    <recommendedName>
        <fullName evidence="3">Endonuclease/exonuclease/phosphatase domain-containing protein</fullName>
    </recommendedName>
</protein>
<evidence type="ECO:0008006" key="3">
    <source>
        <dbReference type="Google" id="ProtNLM"/>
    </source>
</evidence>
<accession>A0A9Q0EYQ9</accession>
<reference evidence="1" key="1">
    <citation type="submission" date="2022-07" db="EMBL/GenBank/DDBJ databases">
        <title>Chromosome-level genome of Muraenolepis orangiensis.</title>
        <authorList>
            <person name="Kim J."/>
        </authorList>
    </citation>
    <scope>NUCLEOTIDE SEQUENCE</scope>
    <source>
        <strain evidence="1">KU_S4_2022</strain>
        <tissue evidence="1">Muscle</tissue>
    </source>
</reference>
<name>A0A9Q0EYQ9_9TELE</name>
<gene>
    <name evidence="1" type="ORF">NHX12_018008</name>
</gene>
<keyword evidence="2" id="KW-1185">Reference proteome</keyword>
<comment type="caution">
    <text evidence="1">The sequence shown here is derived from an EMBL/GenBank/DDBJ whole genome shotgun (WGS) entry which is preliminary data.</text>
</comment>
<dbReference type="OrthoDB" id="8964826at2759"/>
<organism evidence="1 2">
    <name type="scientific">Muraenolepis orangiensis</name>
    <name type="common">Patagonian moray cod</name>
    <dbReference type="NCBI Taxonomy" id="630683"/>
    <lineage>
        <taxon>Eukaryota</taxon>
        <taxon>Metazoa</taxon>
        <taxon>Chordata</taxon>
        <taxon>Craniata</taxon>
        <taxon>Vertebrata</taxon>
        <taxon>Euteleostomi</taxon>
        <taxon>Actinopterygii</taxon>
        <taxon>Neopterygii</taxon>
        <taxon>Teleostei</taxon>
        <taxon>Neoteleostei</taxon>
        <taxon>Acanthomorphata</taxon>
        <taxon>Zeiogadaria</taxon>
        <taxon>Gadariae</taxon>
        <taxon>Gadiformes</taxon>
        <taxon>Muraenolepidoidei</taxon>
        <taxon>Muraenolepididae</taxon>
        <taxon>Muraenolepis</taxon>
    </lineage>
</organism>
<proteinExistence type="predicted"/>